<dbReference type="Proteomes" id="UP000664521">
    <property type="component" value="Unassembled WGS sequence"/>
</dbReference>
<name>A0A8H3F9J4_9LECA</name>
<dbReference type="PANTHER" id="PTHR45862">
    <property type="entry name" value="PROTEIN SGT1 HOMOLOG"/>
    <property type="match status" value="1"/>
</dbReference>
<dbReference type="PROSITE" id="PS51203">
    <property type="entry name" value="CS"/>
    <property type="match status" value="1"/>
</dbReference>
<feature type="compositionally biased region" description="Basic and acidic residues" evidence="2">
    <location>
        <begin position="325"/>
        <end position="344"/>
    </location>
</feature>
<dbReference type="Gene3D" id="2.60.40.790">
    <property type="match status" value="1"/>
</dbReference>
<dbReference type="InterPro" id="IPR007699">
    <property type="entry name" value="SGS_dom"/>
</dbReference>
<dbReference type="PROSITE" id="PS51048">
    <property type="entry name" value="SGS"/>
    <property type="match status" value="1"/>
</dbReference>
<evidence type="ECO:0000259" key="4">
    <source>
        <dbReference type="PROSITE" id="PS51203"/>
    </source>
</evidence>
<dbReference type="Pfam" id="PF05002">
    <property type="entry name" value="SGS"/>
    <property type="match status" value="1"/>
</dbReference>
<dbReference type="Pfam" id="PF04969">
    <property type="entry name" value="CS"/>
    <property type="match status" value="1"/>
</dbReference>
<dbReference type="CDD" id="cd06466">
    <property type="entry name" value="p23_CS_SGT1_like"/>
    <property type="match status" value="1"/>
</dbReference>
<dbReference type="SUPFAM" id="SSF49764">
    <property type="entry name" value="HSP20-like chaperones"/>
    <property type="match status" value="1"/>
</dbReference>
<proteinExistence type="inferred from homology"/>
<feature type="region of interest" description="Disordered" evidence="2">
    <location>
        <begin position="385"/>
        <end position="425"/>
    </location>
</feature>
<feature type="compositionally biased region" description="Acidic residues" evidence="2">
    <location>
        <begin position="352"/>
        <end position="364"/>
    </location>
</feature>
<organism evidence="5 6">
    <name type="scientific">Heterodermia speciosa</name>
    <dbReference type="NCBI Taxonomy" id="116794"/>
    <lineage>
        <taxon>Eukaryota</taxon>
        <taxon>Fungi</taxon>
        <taxon>Dikarya</taxon>
        <taxon>Ascomycota</taxon>
        <taxon>Pezizomycotina</taxon>
        <taxon>Lecanoromycetes</taxon>
        <taxon>OSLEUM clade</taxon>
        <taxon>Lecanoromycetidae</taxon>
        <taxon>Caliciales</taxon>
        <taxon>Physciaceae</taxon>
        <taxon>Heterodermia</taxon>
    </lineage>
</organism>
<feature type="domain" description="CS" evidence="4">
    <location>
        <begin position="188"/>
        <end position="279"/>
    </location>
</feature>
<feature type="region of interest" description="Disordered" evidence="2">
    <location>
        <begin position="142"/>
        <end position="183"/>
    </location>
</feature>
<dbReference type="InterPro" id="IPR011990">
    <property type="entry name" value="TPR-like_helical_dom_sf"/>
</dbReference>
<keyword evidence="6" id="KW-1185">Reference proteome</keyword>
<evidence type="ECO:0000256" key="1">
    <source>
        <dbReference type="ARBA" id="ARBA00008509"/>
    </source>
</evidence>
<dbReference type="OrthoDB" id="1898560at2759"/>
<comment type="caution">
    <text evidence="5">The sequence shown here is derived from an EMBL/GenBank/DDBJ whole genome shotgun (WGS) entry which is preliminary data.</text>
</comment>
<evidence type="ECO:0000259" key="3">
    <source>
        <dbReference type="PROSITE" id="PS51048"/>
    </source>
</evidence>
<sequence length="425" mass="46102">MDHAAKGAAALASSSFTAAVGHYNDAIASNPQAVDYYIKRSTAYTRVSPPDHASALSDAETALVLAHKRAKRELIVQSQLRRGIALFGLQRWADSKQCFDWVKKLDEKEKTVAIWEMKVKGKLKDLTETDAAGKVTVEEVPHIELPTSSNTKPPEKPLLEKNGKEHAQTAQPASAPAEIKPEGVQTPANKIRHEWYQTPDTVVVTLFAKGVPKDKATIDIQERALAISFPLPTGSEFDFSLDPLFSKVDPSLSTSKVMSTKVECVMKKATPGQKWASIEGTEVVQEGEHSADDGNADVKRAVLGNKSTNNTVPSYPTSSRSGPKNWDKVANDLTKKKAKNDKAEGGGGNGGQDEDDDGVDEFEGSGENAFLQSIFKSSNPDAQRAMMKSYQESNGTVLSTDWSEVSKKKVETSPPDGMIAKKWGE</sequence>
<dbReference type="InterPro" id="IPR007052">
    <property type="entry name" value="CS_dom"/>
</dbReference>
<evidence type="ECO:0000313" key="6">
    <source>
        <dbReference type="Proteomes" id="UP000664521"/>
    </source>
</evidence>
<feature type="compositionally biased region" description="Polar residues" evidence="2">
    <location>
        <begin position="390"/>
        <end position="403"/>
    </location>
</feature>
<dbReference type="Gene3D" id="1.25.40.10">
    <property type="entry name" value="Tetratricopeptide repeat domain"/>
    <property type="match status" value="1"/>
</dbReference>
<dbReference type="InterPro" id="IPR008978">
    <property type="entry name" value="HSP20-like_chaperone"/>
</dbReference>
<dbReference type="InterPro" id="IPR044563">
    <property type="entry name" value="Sgt1-like"/>
</dbReference>
<feature type="compositionally biased region" description="Basic and acidic residues" evidence="2">
    <location>
        <begin position="153"/>
        <end position="167"/>
    </location>
</feature>
<reference evidence="5" key="1">
    <citation type="submission" date="2021-03" db="EMBL/GenBank/DDBJ databases">
        <authorList>
            <person name="Tagirdzhanova G."/>
        </authorList>
    </citation>
    <scope>NUCLEOTIDE SEQUENCE</scope>
</reference>
<evidence type="ECO:0000313" key="5">
    <source>
        <dbReference type="EMBL" id="CAF9916701.1"/>
    </source>
</evidence>
<accession>A0A8H3F9J4</accession>
<protein>
    <recommendedName>
        <fullName evidence="7">SGS-domain-containing protein</fullName>
    </recommendedName>
</protein>
<dbReference type="GO" id="GO:0051087">
    <property type="term" value="F:protein-folding chaperone binding"/>
    <property type="evidence" value="ECO:0007669"/>
    <property type="project" value="InterPro"/>
</dbReference>
<evidence type="ECO:0000256" key="2">
    <source>
        <dbReference type="SAM" id="MobiDB-lite"/>
    </source>
</evidence>
<feature type="compositionally biased region" description="Polar residues" evidence="2">
    <location>
        <begin position="305"/>
        <end position="322"/>
    </location>
</feature>
<dbReference type="EMBL" id="CAJPDS010000018">
    <property type="protein sequence ID" value="CAF9916701.1"/>
    <property type="molecule type" value="Genomic_DNA"/>
</dbReference>
<dbReference type="SUPFAM" id="SSF48452">
    <property type="entry name" value="TPR-like"/>
    <property type="match status" value="1"/>
</dbReference>
<gene>
    <name evidence="5" type="ORF">HETSPECPRED_002985</name>
</gene>
<comment type="similarity">
    <text evidence="1">Belongs to the SGT1 family.</text>
</comment>
<feature type="region of interest" description="Disordered" evidence="2">
    <location>
        <begin position="302"/>
        <end position="365"/>
    </location>
</feature>
<evidence type="ECO:0008006" key="7">
    <source>
        <dbReference type="Google" id="ProtNLM"/>
    </source>
</evidence>
<dbReference type="AlphaFoldDB" id="A0A8H3F9J4"/>
<feature type="domain" description="SGS" evidence="3">
    <location>
        <begin position="314"/>
        <end position="425"/>
    </location>
</feature>